<accession>A0A238L6N6</accession>
<gene>
    <name evidence="2" type="ORF">MAA8898_04907</name>
</gene>
<sequence length="113" mass="12078">MSTLAPARQWGERLPVRATAFAAETPHAREVLADSRTMKGGGAAGVATIGAAGVEVAVQVLAETQSAILPLAPYLDTLRWVFIAVALGGIAITIYARLDDWRRGRLHHQRHLG</sequence>
<evidence type="ECO:0000313" key="3">
    <source>
        <dbReference type="Proteomes" id="UP000207598"/>
    </source>
</evidence>
<keyword evidence="1" id="KW-1133">Transmembrane helix</keyword>
<proteinExistence type="predicted"/>
<dbReference type="AlphaFoldDB" id="A0A238L6N6"/>
<organism evidence="2 3">
    <name type="scientific">Maliponia aquimaris</name>
    <dbReference type="NCBI Taxonomy" id="1673631"/>
    <lineage>
        <taxon>Bacteria</taxon>
        <taxon>Pseudomonadati</taxon>
        <taxon>Pseudomonadota</taxon>
        <taxon>Alphaproteobacteria</taxon>
        <taxon>Rhodobacterales</taxon>
        <taxon>Paracoccaceae</taxon>
        <taxon>Maliponia</taxon>
    </lineage>
</organism>
<evidence type="ECO:0000313" key="2">
    <source>
        <dbReference type="EMBL" id="SMX50659.1"/>
    </source>
</evidence>
<keyword evidence="1" id="KW-0812">Transmembrane</keyword>
<keyword evidence="1" id="KW-0472">Membrane</keyword>
<dbReference type="EMBL" id="FXYF01000025">
    <property type="protein sequence ID" value="SMX50659.1"/>
    <property type="molecule type" value="Genomic_DNA"/>
</dbReference>
<keyword evidence="3" id="KW-1185">Reference proteome</keyword>
<reference evidence="2 3" key="1">
    <citation type="submission" date="2017-05" db="EMBL/GenBank/DDBJ databases">
        <authorList>
            <person name="Song R."/>
            <person name="Chenine A.L."/>
            <person name="Ruprecht R.M."/>
        </authorList>
    </citation>
    <scope>NUCLEOTIDE SEQUENCE [LARGE SCALE GENOMIC DNA]</scope>
    <source>
        <strain evidence="2 3">CECT 8898</strain>
    </source>
</reference>
<name>A0A238L6N6_9RHOB</name>
<dbReference type="Proteomes" id="UP000207598">
    <property type="component" value="Unassembled WGS sequence"/>
</dbReference>
<feature type="transmembrane region" description="Helical" evidence="1">
    <location>
        <begin position="80"/>
        <end position="98"/>
    </location>
</feature>
<protein>
    <submittedName>
        <fullName evidence="2">Uncharacterized protein</fullName>
    </submittedName>
</protein>
<evidence type="ECO:0000256" key="1">
    <source>
        <dbReference type="SAM" id="Phobius"/>
    </source>
</evidence>